<organism evidence="4 5">
    <name type="scientific">Genlisea aurea</name>
    <dbReference type="NCBI Taxonomy" id="192259"/>
    <lineage>
        <taxon>Eukaryota</taxon>
        <taxon>Viridiplantae</taxon>
        <taxon>Streptophyta</taxon>
        <taxon>Embryophyta</taxon>
        <taxon>Tracheophyta</taxon>
        <taxon>Spermatophyta</taxon>
        <taxon>Magnoliopsida</taxon>
        <taxon>eudicotyledons</taxon>
        <taxon>Gunneridae</taxon>
        <taxon>Pentapetalae</taxon>
        <taxon>asterids</taxon>
        <taxon>lamiids</taxon>
        <taxon>Lamiales</taxon>
        <taxon>Lentibulariaceae</taxon>
        <taxon>Genlisea</taxon>
    </lineage>
</organism>
<dbReference type="GO" id="GO:0004857">
    <property type="term" value="F:enzyme inhibitor activity"/>
    <property type="evidence" value="ECO:0007669"/>
    <property type="project" value="InterPro"/>
</dbReference>
<evidence type="ECO:0000313" key="4">
    <source>
        <dbReference type="EMBL" id="EPS67841.1"/>
    </source>
</evidence>
<dbReference type="CDD" id="cd15798">
    <property type="entry name" value="PMEI-like_3"/>
    <property type="match status" value="1"/>
</dbReference>
<evidence type="ECO:0000256" key="2">
    <source>
        <dbReference type="SAM" id="SignalP"/>
    </source>
</evidence>
<protein>
    <recommendedName>
        <fullName evidence="3">Pectinesterase inhibitor domain-containing protein</fullName>
    </recommendedName>
</protein>
<feature type="signal peptide" evidence="2">
    <location>
        <begin position="1"/>
        <end position="16"/>
    </location>
</feature>
<feature type="chain" id="PRO_5004549324" description="Pectinesterase inhibitor domain-containing protein" evidence="2">
    <location>
        <begin position="17"/>
        <end position="172"/>
    </location>
</feature>
<accession>S8CSK3</accession>
<feature type="domain" description="Pectinesterase inhibitor" evidence="3">
    <location>
        <begin position="14"/>
        <end position="170"/>
    </location>
</feature>
<keyword evidence="1 2" id="KW-0732">Signal</keyword>
<feature type="non-terminal residue" evidence="4">
    <location>
        <position position="1"/>
    </location>
</feature>
<feature type="non-terminal residue" evidence="4">
    <location>
        <position position="172"/>
    </location>
</feature>
<comment type="caution">
    <text evidence="4">The sequence shown here is derived from an EMBL/GenBank/DDBJ whole genome shotgun (WGS) entry which is preliminary data.</text>
</comment>
<dbReference type="InterPro" id="IPR051955">
    <property type="entry name" value="PME_Inhibitor"/>
</dbReference>
<keyword evidence="5" id="KW-1185">Reference proteome</keyword>
<dbReference type="InterPro" id="IPR006501">
    <property type="entry name" value="Pectinesterase_inhib_dom"/>
</dbReference>
<evidence type="ECO:0000313" key="5">
    <source>
        <dbReference type="Proteomes" id="UP000015453"/>
    </source>
</evidence>
<dbReference type="PANTHER" id="PTHR31080">
    <property type="entry name" value="PECTINESTERASE INHIBITOR-LIKE"/>
    <property type="match status" value="1"/>
</dbReference>
<dbReference type="InterPro" id="IPR035513">
    <property type="entry name" value="Invertase/methylesterase_inhib"/>
</dbReference>
<dbReference type="PANTHER" id="PTHR31080:SF87">
    <property type="entry name" value="PECTINESTERASE INHIBITOR 7"/>
    <property type="match status" value="1"/>
</dbReference>
<dbReference type="AlphaFoldDB" id="S8CSK3"/>
<dbReference type="NCBIfam" id="TIGR01614">
    <property type="entry name" value="PME_inhib"/>
    <property type="match status" value="1"/>
</dbReference>
<reference evidence="4 5" key="1">
    <citation type="journal article" date="2013" name="BMC Genomics">
        <title>The miniature genome of a carnivorous plant Genlisea aurea contains a low number of genes and short non-coding sequences.</title>
        <authorList>
            <person name="Leushkin E.V."/>
            <person name="Sutormin R.A."/>
            <person name="Nabieva E.R."/>
            <person name="Penin A.A."/>
            <person name="Kondrashov A.S."/>
            <person name="Logacheva M.D."/>
        </authorList>
    </citation>
    <scope>NUCLEOTIDE SEQUENCE [LARGE SCALE GENOMIC DNA]</scope>
</reference>
<sequence>SLVAAVFLLAVSAAAGDFIAASCRTTTYPAVCIRSLQAYASTIQKNRQQLVSAALAVSLQRSRSAKAFVSNLAIGSGLSPRERAAARDCVQQVADSVDRVSSSIREMRVLRTGDYAWHVSNLQTWMSAAITDYNGCMDGFSGRVLRGPVSDSVRVWMVNSIQVASNALALCN</sequence>
<evidence type="ECO:0000256" key="1">
    <source>
        <dbReference type="ARBA" id="ARBA00022729"/>
    </source>
</evidence>
<dbReference type="Proteomes" id="UP000015453">
    <property type="component" value="Unassembled WGS sequence"/>
</dbReference>
<name>S8CSK3_9LAMI</name>
<evidence type="ECO:0000259" key="3">
    <source>
        <dbReference type="SMART" id="SM00856"/>
    </source>
</evidence>
<dbReference type="Gene3D" id="1.20.140.40">
    <property type="entry name" value="Invertase/pectin methylesterase inhibitor family protein"/>
    <property type="match status" value="1"/>
</dbReference>
<dbReference type="SUPFAM" id="SSF101148">
    <property type="entry name" value="Plant invertase/pectin methylesterase inhibitor"/>
    <property type="match status" value="1"/>
</dbReference>
<proteinExistence type="predicted"/>
<dbReference type="Pfam" id="PF04043">
    <property type="entry name" value="PMEI"/>
    <property type="match status" value="1"/>
</dbReference>
<gene>
    <name evidence="4" type="ORF">M569_06935</name>
</gene>
<dbReference type="OrthoDB" id="1430376at2759"/>
<dbReference type="EMBL" id="AUSU01002897">
    <property type="protein sequence ID" value="EPS67841.1"/>
    <property type="molecule type" value="Genomic_DNA"/>
</dbReference>
<dbReference type="SMART" id="SM00856">
    <property type="entry name" value="PMEI"/>
    <property type="match status" value="1"/>
</dbReference>